<protein>
    <submittedName>
        <fullName evidence="1">Uncharacterized protein</fullName>
    </submittedName>
</protein>
<accession>A0ABR4KGE5</accession>
<evidence type="ECO:0000313" key="2">
    <source>
        <dbReference type="Proteomes" id="UP001610444"/>
    </source>
</evidence>
<dbReference type="EMBL" id="JBFXLR010000018">
    <property type="protein sequence ID" value="KAL2851346.1"/>
    <property type="molecule type" value="Genomic_DNA"/>
</dbReference>
<gene>
    <name evidence="1" type="ORF">BJX68DRAFT_266255</name>
</gene>
<name>A0ABR4KGE5_9EURO</name>
<organism evidence="1 2">
    <name type="scientific">Aspergillus pseudodeflectus</name>
    <dbReference type="NCBI Taxonomy" id="176178"/>
    <lineage>
        <taxon>Eukaryota</taxon>
        <taxon>Fungi</taxon>
        <taxon>Dikarya</taxon>
        <taxon>Ascomycota</taxon>
        <taxon>Pezizomycotina</taxon>
        <taxon>Eurotiomycetes</taxon>
        <taxon>Eurotiomycetidae</taxon>
        <taxon>Eurotiales</taxon>
        <taxon>Aspergillaceae</taxon>
        <taxon>Aspergillus</taxon>
        <taxon>Aspergillus subgen. Nidulantes</taxon>
    </lineage>
</organism>
<sequence>MTTANLFSGGVDYCASCGGDAELECYNQANHVVFKEVVYDEDPINYEKLLPPEKIPQQFSVNTILDHLMELEDECISPKTVLYSYAGGAEVDAEADKYAASTPAPAPAPAQISLEPCEYLNKLWDPEIDNVNEWLYHGLDKGSIDPSHLSFVGLPSYMPDAEILEPAPQPAGQSPPAFLEDDWFVNDWCVRLKDIDDQNAGVPYPSECYDDSDAKYPTPPPMAWGAAEAEHMESLKQSSMGFAQARHASAAEELNYVNSTIITCLDDFDSKVQELQNELQAMTANYESRMRFLKSRKFHLEDQLGVLSVACSEIQRKRRSEERRVKNYRGRSFLLDDGDGETVVDGSAKRMCVR</sequence>
<dbReference type="RefSeq" id="XP_070899787.1">
    <property type="nucleotide sequence ID" value="XM_071045452.1"/>
</dbReference>
<dbReference type="Proteomes" id="UP001610444">
    <property type="component" value="Unassembled WGS sequence"/>
</dbReference>
<proteinExistence type="predicted"/>
<keyword evidence="2" id="KW-1185">Reference proteome</keyword>
<evidence type="ECO:0000313" key="1">
    <source>
        <dbReference type="EMBL" id="KAL2851346.1"/>
    </source>
</evidence>
<comment type="caution">
    <text evidence="1">The sequence shown here is derived from an EMBL/GenBank/DDBJ whole genome shotgun (WGS) entry which is preliminary data.</text>
</comment>
<dbReference type="GeneID" id="98160616"/>
<reference evidence="1 2" key="1">
    <citation type="submission" date="2024-07" db="EMBL/GenBank/DDBJ databases">
        <title>Section-level genome sequencing and comparative genomics of Aspergillus sections Usti and Cavernicolus.</title>
        <authorList>
            <consortium name="Lawrence Berkeley National Laboratory"/>
            <person name="Nybo J.L."/>
            <person name="Vesth T.C."/>
            <person name="Theobald S."/>
            <person name="Frisvad J.C."/>
            <person name="Larsen T.O."/>
            <person name="Kjaerboelling I."/>
            <person name="Rothschild-Mancinelli K."/>
            <person name="Lyhne E.K."/>
            <person name="Kogle M.E."/>
            <person name="Barry K."/>
            <person name="Clum A."/>
            <person name="Na H."/>
            <person name="Ledsgaard L."/>
            <person name="Lin J."/>
            <person name="Lipzen A."/>
            <person name="Kuo A."/>
            <person name="Riley R."/>
            <person name="Mondo S."/>
            <person name="LaButti K."/>
            <person name="Haridas S."/>
            <person name="Pangalinan J."/>
            <person name="Salamov A.A."/>
            <person name="Simmons B.A."/>
            <person name="Magnuson J.K."/>
            <person name="Chen J."/>
            <person name="Drula E."/>
            <person name="Henrissat B."/>
            <person name="Wiebenga A."/>
            <person name="Lubbers R.J."/>
            <person name="Gomes A.C."/>
            <person name="Macurrencykelacurrency M.R."/>
            <person name="Stajich J."/>
            <person name="Grigoriev I.V."/>
            <person name="Mortensen U.H."/>
            <person name="De vries R.P."/>
            <person name="Baker S.E."/>
            <person name="Andersen M.R."/>
        </authorList>
    </citation>
    <scope>NUCLEOTIDE SEQUENCE [LARGE SCALE GENOMIC DNA]</scope>
    <source>
        <strain evidence="1 2">CBS 756.74</strain>
    </source>
</reference>